<reference evidence="2" key="1">
    <citation type="submission" date="2021-02" db="EMBL/GenBank/DDBJ databases">
        <authorList>
            <person name="Dougan E. K."/>
            <person name="Rhodes N."/>
            <person name="Thang M."/>
            <person name="Chan C."/>
        </authorList>
    </citation>
    <scope>NUCLEOTIDE SEQUENCE</scope>
</reference>
<dbReference type="AlphaFoldDB" id="A0A813EG12"/>
<sequence>MYINPFIRLWILVKRRDASAIFLPLVMAQLVQNLVWTAYGILALDPGLYRPYGFGIETKLGSPHRRHRRRVPDPKPGFPYWVLSQYFFGVARRTQRVYPAYPRIIFSTFSELPPQNCPYRTCACAAFCDISAFSPAPGLDGVCFHACD</sequence>
<keyword evidence="1" id="KW-1133">Transmembrane helix</keyword>
<feature type="transmembrane region" description="Helical" evidence="1">
    <location>
        <begin position="21"/>
        <end position="42"/>
    </location>
</feature>
<gene>
    <name evidence="2" type="ORF">PGLA1383_LOCUS17846</name>
</gene>
<keyword evidence="1" id="KW-0812">Transmembrane</keyword>
<organism evidence="2 3">
    <name type="scientific">Polarella glacialis</name>
    <name type="common">Dinoflagellate</name>
    <dbReference type="NCBI Taxonomy" id="89957"/>
    <lineage>
        <taxon>Eukaryota</taxon>
        <taxon>Sar</taxon>
        <taxon>Alveolata</taxon>
        <taxon>Dinophyceae</taxon>
        <taxon>Suessiales</taxon>
        <taxon>Suessiaceae</taxon>
        <taxon>Polarella</taxon>
    </lineage>
</organism>
<evidence type="ECO:0000256" key="1">
    <source>
        <dbReference type="SAM" id="Phobius"/>
    </source>
</evidence>
<protein>
    <submittedName>
        <fullName evidence="2">Uncharacterized protein</fullName>
    </submittedName>
</protein>
<dbReference type="EMBL" id="CAJNNV010011190">
    <property type="protein sequence ID" value="CAE8599499.1"/>
    <property type="molecule type" value="Genomic_DNA"/>
</dbReference>
<accession>A0A813EG12</accession>
<dbReference type="OrthoDB" id="409725at2759"/>
<comment type="caution">
    <text evidence="2">The sequence shown here is derived from an EMBL/GenBank/DDBJ whole genome shotgun (WGS) entry which is preliminary data.</text>
</comment>
<proteinExistence type="predicted"/>
<keyword evidence="3" id="KW-1185">Reference proteome</keyword>
<evidence type="ECO:0000313" key="2">
    <source>
        <dbReference type="EMBL" id="CAE8599499.1"/>
    </source>
</evidence>
<name>A0A813EG12_POLGL</name>
<dbReference type="Proteomes" id="UP000654075">
    <property type="component" value="Unassembled WGS sequence"/>
</dbReference>
<evidence type="ECO:0000313" key="3">
    <source>
        <dbReference type="Proteomes" id="UP000654075"/>
    </source>
</evidence>
<keyword evidence="1" id="KW-0472">Membrane</keyword>